<feature type="compositionally biased region" description="Low complexity" evidence="8">
    <location>
        <begin position="837"/>
        <end position="855"/>
    </location>
</feature>
<evidence type="ECO:0000256" key="9">
    <source>
        <dbReference type="SAM" id="SignalP"/>
    </source>
</evidence>
<reference evidence="11" key="1">
    <citation type="submission" date="2022-08" db="UniProtKB">
        <authorList>
            <consortium name="EnsemblMetazoa"/>
        </authorList>
    </citation>
    <scope>IDENTIFICATION</scope>
    <source>
        <strain evidence="11">05x7-T-G4-1.051#20</strain>
    </source>
</reference>
<evidence type="ECO:0000256" key="4">
    <source>
        <dbReference type="ARBA" id="ARBA00022989"/>
    </source>
</evidence>
<dbReference type="PANTHER" id="PTHR15583">
    <property type="entry name" value="INTERLEUKIN-17 RECEPTOR"/>
    <property type="match status" value="1"/>
</dbReference>
<dbReference type="PANTHER" id="PTHR15583:SF7">
    <property type="entry name" value="INTERLEUKIN CYTOKINE RECEPTOR-RELATED PROTEIN 2"/>
    <property type="match status" value="1"/>
</dbReference>
<evidence type="ECO:0000256" key="6">
    <source>
        <dbReference type="ARBA" id="ARBA00023170"/>
    </source>
</evidence>
<dbReference type="OrthoDB" id="6200631at2759"/>
<dbReference type="Proteomes" id="UP000005408">
    <property type="component" value="Unassembled WGS sequence"/>
</dbReference>
<dbReference type="GO" id="GO:0030368">
    <property type="term" value="F:interleukin-17 receptor activity"/>
    <property type="evidence" value="ECO:0007669"/>
    <property type="project" value="InterPro"/>
</dbReference>
<dbReference type="GO" id="GO:0016020">
    <property type="term" value="C:membrane"/>
    <property type="evidence" value="ECO:0007669"/>
    <property type="project" value="UniProtKB-SubCell"/>
</dbReference>
<feature type="region of interest" description="Disordered" evidence="8">
    <location>
        <begin position="824"/>
        <end position="855"/>
    </location>
</feature>
<evidence type="ECO:0000256" key="3">
    <source>
        <dbReference type="ARBA" id="ARBA00022729"/>
    </source>
</evidence>
<feature type="chain" id="PRO_5042431919" description="SEFIR domain-containing protein" evidence="9">
    <location>
        <begin position="23"/>
        <end position="871"/>
    </location>
</feature>
<evidence type="ECO:0000313" key="12">
    <source>
        <dbReference type="Proteomes" id="UP000005408"/>
    </source>
</evidence>
<keyword evidence="12" id="KW-1185">Reference proteome</keyword>
<evidence type="ECO:0000259" key="10">
    <source>
        <dbReference type="Pfam" id="PF08357"/>
    </source>
</evidence>
<dbReference type="AlphaFoldDB" id="A0A8W8MQS4"/>
<keyword evidence="7" id="KW-0325">Glycoprotein</keyword>
<feature type="region of interest" description="Disordered" evidence="8">
    <location>
        <begin position="335"/>
        <end position="354"/>
    </location>
</feature>
<dbReference type="InterPro" id="IPR013568">
    <property type="entry name" value="SEFIR_dom"/>
</dbReference>
<keyword evidence="6" id="KW-0675">Receptor</keyword>
<dbReference type="Gene3D" id="3.40.50.11530">
    <property type="match status" value="1"/>
</dbReference>
<feature type="domain" description="SEFIR" evidence="10">
    <location>
        <begin position="403"/>
        <end position="543"/>
    </location>
</feature>
<keyword evidence="2" id="KW-0812">Transmembrane</keyword>
<dbReference type="Pfam" id="PF08357">
    <property type="entry name" value="SEFIR"/>
    <property type="match status" value="1"/>
</dbReference>
<evidence type="ECO:0000256" key="8">
    <source>
        <dbReference type="SAM" id="MobiDB-lite"/>
    </source>
</evidence>
<evidence type="ECO:0000313" key="11">
    <source>
        <dbReference type="EnsemblMetazoa" id="G34639.10:cds"/>
    </source>
</evidence>
<keyword evidence="4" id="KW-1133">Transmembrane helix</keyword>
<evidence type="ECO:0000256" key="5">
    <source>
        <dbReference type="ARBA" id="ARBA00023136"/>
    </source>
</evidence>
<feature type="compositionally biased region" description="Basic and acidic residues" evidence="8">
    <location>
        <begin position="771"/>
        <end position="783"/>
    </location>
</feature>
<name>A0A8W8MQS4_MAGGI</name>
<dbReference type="EnsemblMetazoa" id="G34639.10">
    <property type="protein sequence ID" value="G34639.10:cds"/>
    <property type="gene ID" value="G34639"/>
</dbReference>
<keyword evidence="3 9" id="KW-0732">Signal</keyword>
<evidence type="ECO:0000256" key="7">
    <source>
        <dbReference type="ARBA" id="ARBA00023180"/>
    </source>
</evidence>
<accession>A0A8W8MQS4</accession>
<evidence type="ECO:0000256" key="2">
    <source>
        <dbReference type="ARBA" id="ARBA00022692"/>
    </source>
</evidence>
<dbReference type="EnsemblMetazoa" id="G34639.5">
    <property type="protein sequence ID" value="G34639.5:cds"/>
    <property type="gene ID" value="G34639"/>
</dbReference>
<keyword evidence="5" id="KW-0472">Membrane</keyword>
<feature type="region of interest" description="Disordered" evidence="8">
    <location>
        <begin position="771"/>
        <end position="795"/>
    </location>
</feature>
<organism evidence="11 12">
    <name type="scientific">Magallana gigas</name>
    <name type="common">Pacific oyster</name>
    <name type="synonym">Crassostrea gigas</name>
    <dbReference type="NCBI Taxonomy" id="29159"/>
    <lineage>
        <taxon>Eukaryota</taxon>
        <taxon>Metazoa</taxon>
        <taxon>Spiralia</taxon>
        <taxon>Lophotrochozoa</taxon>
        <taxon>Mollusca</taxon>
        <taxon>Bivalvia</taxon>
        <taxon>Autobranchia</taxon>
        <taxon>Pteriomorphia</taxon>
        <taxon>Ostreida</taxon>
        <taxon>Ostreoidea</taxon>
        <taxon>Ostreidae</taxon>
        <taxon>Magallana</taxon>
    </lineage>
</organism>
<sequence length="871" mass="100281">MGDSHGRWSNLLVWTLIHLARCAPQQQCVDPNYIDINAHETGRYCEETFSSMNCSLGQRKSEDTTFPCQIKRGKLNESAMGPLTPCPYPGCKPALLQSLKLTKQKRTLESGEQYRWSAIEFTFSLPPPIGSPNDGYGAGAIEVTFSSDNKTLYDDMEFGQIYRVFDFNSYMYTSIDADPFHPNNTRILRFPCFMGFYFVRCQSDSYKVYSLRLKTFSKWRTETNSTPFTEITYNITVYGYYVYHNSHNKSTIAVTLFPGNRDVTVVFDPATDSEKVFKSIVSLINAESDELYDDKQVFGEPKPVLFKNTPDGLYYVSIVTCEGSTCSSNIPTKSHNITVGSPRPEHRPGLTESTSDEGLPFIKWFLPVMGGAVTAITLLALLCHHRWKTHTRLSKNAELSSFPKVLLIYSNNNQINSDLAKELVAFCNRNMQMKVIYDQLDDERYSINDEGYSHWYREKLEESSAAIILWTPGSDEDNQDGERTCNEFNTGVTMALNSKIDDHKKLVCLYLVKSHKLTVPPDIQKEARVYYFPEKSSQFFTFLHGHTRSRPKYFDNNSRFKKLVSELEDGNLIDGNRNQTTPDEVPELKGRQETIPLKNIDEEILDLKRKVFSTNLSNSSNSSASNTEGVPVNPDCPIHGEVLNNKHRPHPKRGRPYLRDHKHPPRGFDLEEIEPLQPCHHPQEYNNVVHLPAGDFFDYDFTPHFPGNRMPHPVREHVFHDDIYQENSVHYESDLDYQRRVNDRHVHHNAHNAGFHQHLEWNRPPHHPSYCRDRERNTRDSEHSFPNMNNGRVLLGENSFDENSQEMSLTSKHPKFYLEEEEANDSYISSHRRRSNSVDSLTSNSSNNSKYSKRSASIDSFELKQSFQKFI</sequence>
<evidence type="ECO:0000256" key="1">
    <source>
        <dbReference type="ARBA" id="ARBA00004479"/>
    </source>
</evidence>
<proteinExistence type="predicted"/>
<dbReference type="InterPro" id="IPR039465">
    <property type="entry name" value="IL-17_rcpt-like"/>
</dbReference>
<dbReference type="EnsemblMetazoa" id="G34639.9">
    <property type="protein sequence ID" value="G34639.9:cds"/>
    <property type="gene ID" value="G34639"/>
</dbReference>
<comment type="subcellular location">
    <subcellularLocation>
        <location evidence="1">Membrane</location>
        <topology evidence="1">Single-pass type I membrane protein</topology>
    </subcellularLocation>
</comment>
<feature type="signal peptide" evidence="9">
    <location>
        <begin position="1"/>
        <end position="22"/>
    </location>
</feature>
<protein>
    <recommendedName>
        <fullName evidence="10">SEFIR domain-containing protein</fullName>
    </recommendedName>
</protein>